<feature type="transmembrane region" description="Helical" evidence="1">
    <location>
        <begin position="170"/>
        <end position="187"/>
    </location>
</feature>
<keyword evidence="1" id="KW-1133">Transmembrane helix</keyword>
<dbReference type="VEuPathDB" id="VectorBase:GPAI027415"/>
<accession>A0A1A9ZWP1</accession>
<evidence type="ECO:0000313" key="2">
    <source>
        <dbReference type="EnsemblMetazoa" id="GPAI027415-PA"/>
    </source>
</evidence>
<organism evidence="2 3">
    <name type="scientific">Glossina pallidipes</name>
    <name type="common">Tsetse fly</name>
    <dbReference type="NCBI Taxonomy" id="7398"/>
    <lineage>
        <taxon>Eukaryota</taxon>
        <taxon>Metazoa</taxon>
        <taxon>Ecdysozoa</taxon>
        <taxon>Arthropoda</taxon>
        <taxon>Hexapoda</taxon>
        <taxon>Insecta</taxon>
        <taxon>Pterygota</taxon>
        <taxon>Neoptera</taxon>
        <taxon>Endopterygota</taxon>
        <taxon>Diptera</taxon>
        <taxon>Brachycera</taxon>
        <taxon>Muscomorpha</taxon>
        <taxon>Hippoboscoidea</taxon>
        <taxon>Glossinidae</taxon>
        <taxon>Glossina</taxon>
    </lineage>
</organism>
<dbReference type="EnsemblMetazoa" id="GPAI027415-RA">
    <property type="protein sequence ID" value="GPAI027415-PA"/>
    <property type="gene ID" value="GPAI027415"/>
</dbReference>
<evidence type="ECO:0000313" key="3">
    <source>
        <dbReference type="Proteomes" id="UP000092445"/>
    </source>
</evidence>
<sequence length="191" mass="21708">MKKPDSETTSTLDVLSPSPIVRNLNRFDKETIRIDLKGNSIYLPSTLANFCSCRNKALAFNYYCVCLRLVLINFQECFQVAFCGNEKSKNVVAVSSPNVLTKINQLPGKLRHTFETAHRTYQVIVIFRKQIQFEDKFLPLSLTVQLRSDTTETTAVCLSIGFSFSCTNPVHHYTIIINIAVISIFFIRDTN</sequence>
<proteinExistence type="predicted"/>
<keyword evidence="3" id="KW-1185">Reference proteome</keyword>
<keyword evidence="1" id="KW-0472">Membrane</keyword>
<protein>
    <submittedName>
        <fullName evidence="2">Uncharacterized protein</fullName>
    </submittedName>
</protein>
<name>A0A1A9ZWP1_GLOPL</name>
<keyword evidence="1" id="KW-0812">Transmembrane</keyword>
<reference evidence="3" key="1">
    <citation type="submission" date="2014-03" db="EMBL/GenBank/DDBJ databases">
        <authorList>
            <person name="Aksoy S."/>
            <person name="Warren W."/>
            <person name="Wilson R.K."/>
        </authorList>
    </citation>
    <scope>NUCLEOTIDE SEQUENCE [LARGE SCALE GENOMIC DNA]</scope>
    <source>
        <strain evidence="3">IAEA</strain>
    </source>
</reference>
<evidence type="ECO:0000256" key="1">
    <source>
        <dbReference type="SAM" id="Phobius"/>
    </source>
</evidence>
<dbReference type="AlphaFoldDB" id="A0A1A9ZWP1"/>
<dbReference type="Proteomes" id="UP000092445">
    <property type="component" value="Unassembled WGS sequence"/>
</dbReference>
<reference evidence="2" key="2">
    <citation type="submission" date="2020-05" db="UniProtKB">
        <authorList>
            <consortium name="EnsemblMetazoa"/>
        </authorList>
    </citation>
    <scope>IDENTIFICATION</scope>
    <source>
        <strain evidence="2">IAEA</strain>
    </source>
</reference>